<name>I1CG68_RHIO9</name>
<dbReference type="GeneID" id="93619124"/>
<keyword evidence="2" id="KW-1185">Reference proteome</keyword>
<dbReference type="RefSeq" id="XP_067522844.1">
    <property type="nucleotide sequence ID" value="XM_067666743.1"/>
</dbReference>
<dbReference type="EMBL" id="CH476741">
    <property type="protein sequence ID" value="EIE87448.1"/>
    <property type="molecule type" value="Genomic_DNA"/>
</dbReference>
<proteinExistence type="predicted"/>
<dbReference type="InParanoid" id="I1CG68"/>
<evidence type="ECO:0000313" key="1">
    <source>
        <dbReference type="EMBL" id="EIE87448.1"/>
    </source>
</evidence>
<dbReference type="Proteomes" id="UP000009138">
    <property type="component" value="Unassembled WGS sequence"/>
</dbReference>
<accession>I1CG68</accession>
<gene>
    <name evidence="1" type="ORF">RO3G_12159</name>
</gene>
<organism evidence="1 2">
    <name type="scientific">Rhizopus delemar (strain RA 99-880 / ATCC MYA-4621 / FGSC 9543 / NRRL 43880)</name>
    <name type="common">Mucormycosis agent</name>
    <name type="synonym">Rhizopus arrhizus var. delemar</name>
    <dbReference type="NCBI Taxonomy" id="246409"/>
    <lineage>
        <taxon>Eukaryota</taxon>
        <taxon>Fungi</taxon>
        <taxon>Fungi incertae sedis</taxon>
        <taxon>Mucoromycota</taxon>
        <taxon>Mucoromycotina</taxon>
        <taxon>Mucoromycetes</taxon>
        <taxon>Mucorales</taxon>
        <taxon>Mucorineae</taxon>
        <taxon>Rhizopodaceae</taxon>
        <taxon>Rhizopus</taxon>
    </lineage>
</organism>
<reference evidence="1 2" key="1">
    <citation type="journal article" date="2009" name="PLoS Genet.">
        <title>Genomic analysis of the basal lineage fungus Rhizopus oryzae reveals a whole-genome duplication.</title>
        <authorList>
            <person name="Ma L.-J."/>
            <person name="Ibrahim A.S."/>
            <person name="Skory C."/>
            <person name="Grabherr M.G."/>
            <person name="Burger G."/>
            <person name="Butler M."/>
            <person name="Elias M."/>
            <person name="Idnurm A."/>
            <person name="Lang B.F."/>
            <person name="Sone T."/>
            <person name="Abe A."/>
            <person name="Calvo S.E."/>
            <person name="Corrochano L.M."/>
            <person name="Engels R."/>
            <person name="Fu J."/>
            <person name="Hansberg W."/>
            <person name="Kim J.-M."/>
            <person name="Kodira C.D."/>
            <person name="Koehrsen M.J."/>
            <person name="Liu B."/>
            <person name="Miranda-Saavedra D."/>
            <person name="O'Leary S."/>
            <person name="Ortiz-Castellanos L."/>
            <person name="Poulter R."/>
            <person name="Rodriguez-Romero J."/>
            <person name="Ruiz-Herrera J."/>
            <person name="Shen Y.-Q."/>
            <person name="Zeng Q."/>
            <person name="Galagan J."/>
            <person name="Birren B.W."/>
            <person name="Cuomo C.A."/>
            <person name="Wickes B.L."/>
        </authorList>
    </citation>
    <scope>NUCLEOTIDE SEQUENCE [LARGE SCALE GENOMIC DNA]</scope>
    <source>
        <strain evidence="2">RA 99-880 / ATCC MYA-4621 / FGSC 9543 / NRRL 43880</strain>
    </source>
</reference>
<sequence length="112" mass="12724">MQEFEHLSIREAAIKVGLSKSTAARKIKEWIEMTNGSDQGGVPDTIGPKEHKSRRLILKDMHTVFVFEMLANKPILIVEAVTDQRCENFNELQMTSRSIATCMKKKKVPSHL</sequence>
<dbReference type="VEuPathDB" id="FungiDB:RO3G_12159"/>
<evidence type="ECO:0000313" key="2">
    <source>
        <dbReference type="Proteomes" id="UP000009138"/>
    </source>
</evidence>
<dbReference type="OrthoDB" id="2280777at2759"/>
<dbReference type="OMA" id="QHTVFIF"/>
<protein>
    <submittedName>
        <fullName evidence="1">Uncharacterized protein</fullName>
    </submittedName>
</protein>
<dbReference type="AlphaFoldDB" id="I1CG68"/>